<dbReference type="Proteomes" id="UP000095280">
    <property type="component" value="Unplaced"/>
</dbReference>
<name>A0A1I8JMA2_9PLAT</name>
<dbReference type="Pfam" id="PF08165">
    <property type="entry name" value="FerA"/>
    <property type="match status" value="1"/>
</dbReference>
<evidence type="ECO:0000256" key="1">
    <source>
        <dbReference type="ARBA" id="ARBA00004370"/>
    </source>
</evidence>
<evidence type="ECO:0000313" key="7">
    <source>
        <dbReference type="Proteomes" id="UP000095280"/>
    </source>
</evidence>
<keyword evidence="4" id="KW-1133">Transmembrane helix</keyword>
<keyword evidence="2" id="KW-0812">Transmembrane</keyword>
<evidence type="ECO:0000256" key="2">
    <source>
        <dbReference type="ARBA" id="ARBA00022692"/>
    </source>
</evidence>
<evidence type="ECO:0000256" key="4">
    <source>
        <dbReference type="ARBA" id="ARBA00022989"/>
    </source>
</evidence>
<keyword evidence="7" id="KW-1185">Reference proteome</keyword>
<proteinExistence type="predicted"/>
<protein>
    <submittedName>
        <fullName evidence="8">FerA domain-containing protein</fullName>
    </submittedName>
</protein>
<keyword evidence="3" id="KW-0677">Repeat</keyword>
<reference evidence="8" key="1">
    <citation type="submission" date="2016-11" db="UniProtKB">
        <authorList>
            <consortium name="WormBaseParasite"/>
        </authorList>
    </citation>
    <scope>IDENTIFICATION</scope>
</reference>
<dbReference type="SMART" id="SM01200">
    <property type="entry name" value="FerA"/>
    <property type="match status" value="1"/>
</dbReference>
<comment type="subcellular location">
    <subcellularLocation>
        <location evidence="1">Membrane</location>
    </subcellularLocation>
</comment>
<keyword evidence="5" id="KW-0472">Membrane</keyword>
<accession>A0A1I8JMA2</accession>
<sequence length="251" mass="27761">ATWPPFGPAFINSTARARILPNSATRVFLRLNEGKGGQGGRLPRSRLLAEAAHPSLGRGRPTKQGPDISRRIRLTKVQRSFCAGGNSTALRPSAAPPLISEVDAPVEFDVITFFLTTTKQQSMLLYSTQDENIEKISVAMKAKLPEEEQAQFVIAALDDLFLMCNKDLPEWEPGQSPVNELDLYLTSLRENQLKSIRAAATKLRAECTSVEEALNELDSFRSQIRAVAVEPQNSFPDVVIWMLCADRLLPN</sequence>
<dbReference type="InterPro" id="IPR012560">
    <property type="entry name" value="Ferlin_A-domain"/>
</dbReference>
<dbReference type="WBParaSite" id="snap_masked-unitig_24223-processed-gene-0.0-mRNA-1">
    <property type="protein sequence ID" value="snap_masked-unitig_24223-processed-gene-0.0-mRNA-1"/>
    <property type="gene ID" value="snap_masked-unitig_24223-processed-gene-0.0"/>
</dbReference>
<evidence type="ECO:0000256" key="3">
    <source>
        <dbReference type="ARBA" id="ARBA00022737"/>
    </source>
</evidence>
<dbReference type="InterPro" id="IPR037721">
    <property type="entry name" value="Ferlin"/>
</dbReference>
<dbReference type="PANTHER" id="PTHR12546">
    <property type="entry name" value="FER-1-LIKE"/>
    <property type="match status" value="1"/>
</dbReference>
<dbReference type="GO" id="GO:0061025">
    <property type="term" value="P:membrane fusion"/>
    <property type="evidence" value="ECO:0007669"/>
    <property type="project" value="TreeGrafter"/>
</dbReference>
<dbReference type="GO" id="GO:0007009">
    <property type="term" value="P:plasma membrane organization"/>
    <property type="evidence" value="ECO:0007669"/>
    <property type="project" value="TreeGrafter"/>
</dbReference>
<dbReference type="AlphaFoldDB" id="A0A1I8JMA2"/>
<evidence type="ECO:0000256" key="5">
    <source>
        <dbReference type="ARBA" id="ARBA00023136"/>
    </source>
</evidence>
<dbReference type="PANTHER" id="PTHR12546:SF33">
    <property type="entry name" value="SPERM VESICLE FUSION PROTEIN FER-1"/>
    <property type="match status" value="1"/>
</dbReference>
<evidence type="ECO:0000313" key="8">
    <source>
        <dbReference type="WBParaSite" id="snap_masked-unitig_24223-processed-gene-0.0-mRNA-1"/>
    </source>
</evidence>
<organism evidence="7 8">
    <name type="scientific">Macrostomum lignano</name>
    <dbReference type="NCBI Taxonomy" id="282301"/>
    <lineage>
        <taxon>Eukaryota</taxon>
        <taxon>Metazoa</taxon>
        <taxon>Spiralia</taxon>
        <taxon>Lophotrochozoa</taxon>
        <taxon>Platyhelminthes</taxon>
        <taxon>Rhabditophora</taxon>
        <taxon>Macrostomorpha</taxon>
        <taxon>Macrostomida</taxon>
        <taxon>Macrostomidae</taxon>
        <taxon>Macrostomum</taxon>
    </lineage>
</organism>
<dbReference type="GO" id="GO:0016020">
    <property type="term" value="C:membrane"/>
    <property type="evidence" value="ECO:0007669"/>
    <property type="project" value="UniProtKB-SubCell"/>
</dbReference>
<feature type="domain" description="Ferlin A-domain" evidence="6">
    <location>
        <begin position="138"/>
        <end position="204"/>
    </location>
</feature>
<evidence type="ECO:0000259" key="6">
    <source>
        <dbReference type="SMART" id="SM01200"/>
    </source>
</evidence>